<evidence type="ECO:0000313" key="2">
    <source>
        <dbReference type="EMBL" id="SDC35074.1"/>
    </source>
</evidence>
<name>A0A1G6KVR7_9PROT</name>
<feature type="domain" description="SsuA/THI5-like" evidence="1">
    <location>
        <begin position="6"/>
        <end position="58"/>
    </location>
</feature>
<dbReference type="Pfam" id="PF09084">
    <property type="entry name" value="NMT1"/>
    <property type="match status" value="1"/>
</dbReference>
<organism evidence="2 3">
    <name type="scientific">Belnapia rosea</name>
    <dbReference type="NCBI Taxonomy" id="938405"/>
    <lineage>
        <taxon>Bacteria</taxon>
        <taxon>Pseudomonadati</taxon>
        <taxon>Pseudomonadota</taxon>
        <taxon>Alphaproteobacteria</taxon>
        <taxon>Acetobacterales</taxon>
        <taxon>Roseomonadaceae</taxon>
        <taxon>Belnapia</taxon>
    </lineage>
</organism>
<reference evidence="2 3" key="1">
    <citation type="submission" date="2016-10" db="EMBL/GenBank/DDBJ databases">
        <authorList>
            <person name="de Groot N.N."/>
        </authorList>
    </citation>
    <scope>NUCLEOTIDE SEQUENCE [LARGE SCALE GENOMIC DNA]</scope>
    <source>
        <strain evidence="2 3">CPCC 100156</strain>
    </source>
</reference>
<accession>A0A1G6KVR7</accession>
<dbReference type="AlphaFoldDB" id="A0A1G6KVR7"/>
<protein>
    <submittedName>
        <fullName evidence="2">NMT1/THI5 like</fullName>
    </submittedName>
</protein>
<proteinExistence type="predicted"/>
<dbReference type="Gene3D" id="3.40.190.10">
    <property type="entry name" value="Periplasmic binding protein-like II"/>
    <property type="match status" value="1"/>
</dbReference>
<dbReference type="InterPro" id="IPR015168">
    <property type="entry name" value="SsuA/THI5"/>
</dbReference>
<evidence type="ECO:0000313" key="3">
    <source>
        <dbReference type="Proteomes" id="UP000198925"/>
    </source>
</evidence>
<keyword evidence="3" id="KW-1185">Reference proteome</keyword>
<evidence type="ECO:0000259" key="1">
    <source>
        <dbReference type="Pfam" id="PF09084"/>
    </source>
</evidence>
<dbReference type="Proteomes" id="UP000198925">
    <property type="component" value="Unassembled WGS sequence"/>
</dbReference>
<sequence>MYVSGYAAKHGGFFHKHGLDVTMASAGGIALAIPAVLSGNAAIVVTGAGMSANAVGEGARPFAELPQVRRR</sequence>
<dbReference type="EMBL" id="FMZX01000001">
    <property type="protein sequence ID" value="SDC35074.1"/>
    <property type="molecule type" value="Genomic_DNA"/>
</dbReference>
<dbReference type="STRING" id="938405.SAMN02927895_03877"/>
<gene>
    <name evidence="2" type="ORF">SAMN04487779_1001662</name>
</gene>